<comment type="similarity">
    <text evidence="6">Belongs to the azoreductase type 1 family.</text>
</comment>
<comment type="cofactor">
    <cofactor evidence="6">
        <name>FMN</name>
        <dbReference type="ChEBI" id="CHEBI:58210"/>
    </cofactor>
    <text evidence="6">Binds 1 FMN per subunit.</text>
</comment>
<dbReference type="EC" id="1.7.1.17" evidence="6"/>
<dbReference type="HAMAP" id="MF_01216">
    <property type="entry name" value="Azoreductase_type1"/>
    <property type="match status" value="1"/>
</dbReference>
<name>A0A7Z7N173_9BURK</name>
<organism evidence="8 9">
    <name type="scientific">Caballeronia arationis</name>
    <dbReference type="NCBI Taxonomy" id="1777142"/>
    <lineage>
        <taxon>Bacteria</taxon>
        <taxon>Pseudomonadati</taxon>
        <taxon>Pseudomonadota</taxon>
        <taxon>Betaproteobacteria</taxon>
        <taxon>Burkholderiales</taxon>
        <taxon>Burkholderiaceae</taxon>
        <taxon>Caballeronia</taxon>
    </lineage>
</organism>
<comment type="subunit">
    <text evidence="6">Homodimer.</text>
</comment>
<feature type="domain" description="Flavodoxin-like fold" evidence="7">
    <location>
        <begin position="2"/>
        <end position="198"/>
    </location>
</feature>
<dbReference type="GO" id="GO:0010181">
    <property type="term" value="F:FMN binding"/>
    <property type="evidence" value="ECO:0007669"/>
    <property type="project" value="UniProtKB-UniRule"/>
</dbReference>
<evidence type="ECO:0000256" key="4">
    <source>
        <dbReference type="ARBA" id="ARBA00023027"/>
    </source>
</evidence>
<dbReference type="InterPro" id="IPR023048">
    <property type="entry name" value="NADH:quinone_OxRdtase_FMN_depd"/>
</dbReference>
<evidence type="ECO:0000256" key="3">
    <source>
        <dbReference type="ARBA" id="ARBA00023002"/>
    </source>
</evidence>
<evidence type="ECO:0000256" key="6">
    <source>
        <dbReference type="HAMAP-Rule" id="MF_01216"/>
    </source>
</evidence>
<dbReference type="EMBL" id="OCSU01000001">
    <property type="protein sequence ID" value="SOE56964.1"/>
    <property type="molecule type" value="Genomic_DNA"/>
</dbReference>
<keyword evidence="4 6" id="KW-0520">NAD</keyword>
<dbReference type="InterPro" id="IPR050104">
    <property type="entry name" value="FMN-dep_NADH:Q_OxRdtase_AzoR1"/>
</dbReference>
<dbReference type="InterPro" id="IPR029039">
    <property type="entry name" value="Flavoprotein-like_sf"/>
</dbReference>
<comment type="function">
    <text evidence="6">Quinone reductase that provides resistance to thiol-specific stress caused by electrophilic quinones.</text>
</comment>
<dbReference type="Gene3D" id="3.40.50.360">
    <property type="match status" value="1"/>
</dbReference>
<dbReference type="GO" id="GO:0016655">
    <property type="term" value="F:oxidoreductase activity, acting on NAD(P)H, quinone or similar compound as acceptor"/>
    <property type="evidence" value="ECO:0007669"/>
    <property type="project" value="InterPro"/>
</dbReference>
<comment type="catalytic activity">
    <reaction evidence="6">
        <text>2 a quinone + NADH + H(+) = 2 a 1,4-benzosemiquinone + NAD(+)</text>
        <dbReference type="Rhea" id="RHEA:65952"/>
        <dbReference type="ChEBI" id="CHEBI:15378"/>
        <dbReference type="ChEBI" id="CHEBI:57540"/>
        <dbReference type="ChEBI" id="CHEBI:57945"/>
        <dbReference type="ChEBI" id="CHEBI:132124"/>
        <dbReference type="ChEBI" id="CHEBI:134225"/>
    </reaction>
</comment>
<reference evidence="8 9" key="1">
    <citation type="submission" date="2017-09" db="EMBL/GenBank/DDBJ databases">
        <authorList>
            <person name="Varghese N."/>
            <person name="Submissions S."/>
        </authorList>
    </citation>
    <scope>NUCLEOTIDE SEQUENCE [LARGE SCALE GENOMIC DNA]</scope>
    <source>
        <strain evidence="8 9">OK806</strain>
    </source>
</reference>
<evidence type="ECO:0000313" key="9">
    <source>
        <dbReference type="Proteomes" id="UP000219522"/>
    </source>
</evidence>
<evidence type="ECO:0000259" key="7">
    <source>
        <dbReference type="Pfam" id="PF02525"/>
    </source>
</evidence>
<feature type="binding site" evidence="6">
    <location>
        <begin position="138"/>
        <end position="141"/>
    </location>
    <ligand>
        <name>FMN</name>
        <dbReference type="ChEBI" id="CHEBI:58210"/>
    </ligand>
</feature>
<keyword evidence="2 6" id="KW-0288">FMN</keyword>
<dbReference type="Pfam" id="PF02525">
    <property type="entry name" value="Flavodoxin_2"/>
    <property type="match status" value="1"/>
</dbReference>
<dbReference type="EC" id="1.6.5.-" evidence="6"/>
<evidence type="ECO:0000256" key="2">
    <source>
        <dbReference type="ARBA" id="ARBA00022643"/>
    </source>
</evidence>
<evidence type="ECO:0000256" key="5">
    <source>
        <dbReference type="ARBA" id="ARBA00048542"/>
    </source>
</evidence>
<sequence>MMNILHISCSPRGQAAESSRLSQKIICLLMEREPGARVVNRAIGNGALPHIDENYARAQHSATAEVTQEGSVSTSEELIEELESSDIVVIATPMHNLSVPSVLKAWIDHVVRARRTFEVTRDGKIGTLRDRPVFVAVSSGGRFSGKHARQPDFLTPYLRLILGTIGLHDVTFFSVEGTGAGRDAVTEARTRTDRALQAYFALFRVTECNALPSP</sequence>
<feature type="binding site" evidence="6">
    <location>
        <position position="10"/>
    </location>
    <ligand>
        <name>FMN</name>
        <dbReference type="ChEBI" id="CHEBI:58210"/>
    </ligand>
</feature>
<dbReference type="GO" id="GO:0009055">
    <property type="term" value="F:electron transfer activity"/>
    <property type="evidence" value="ECO:0007669"/>
    <property type="project" value="UniProtKB-UniRule"/>
</dbReference>
<keyword evidence="1 6" id="KW-0285">Flavoprotein</keyword>
<dbReference type="AlphaFoldDB" id="A0A7Z7N173"/>
<evidence type="ECO:0000256" key="1">
    <source>
        <dbReference type="ARBA" id="ARBA00022630"/>
    </source>
</evidence>
<protein>
    <recommendedName>
        <fullName evidence="6">FMN dependent NADH:quinone oxidoreductase</fullName>
        <ecNumber evidence="6">1.6.5.-</ecNumber>
    </recommendedName>
    <alternativeName>
        <fullName evidence="6">Azo-dye reductase</fullName>
    </alternativeName>
    <alternativeName>
        <fullName evidence="6">FMN-dependent NADH-azo compound oxidoreductase</fullName>
    </alternativeName>
    <alternativeName>
        <fullName evidence="6">FMN-dependent NADH-azoreductase</fullName>
        <ecNumber evidence="6">1.7.1.17</ecNumber>
    </alternativeName>
</protein>
<dbReference type="RefSeq" id="WP_327373274.1">
    <property type="nucleotide sequence ID" value="NZ_FCOG02000193.1"/>
</dbReference>
<dbReference type="Proteomes" id="UP000219522">
    <property type="component" value="Unassembled WGS sequence"/>
</dbReference>
<dbReference type="PANTHER" id="PTHR43741:SF2">
    <property type="entry name" value="FMN-DEPENDENT NADH:QUINONE OXIDOREDUCTASE"/>
    <property type="match status" value="1"/>
</dbReference>
<evidence type="ECO:0000313" key="8">
    <source>
        <dbReference type="EMBL" id="SOE56964.1"/>
    </source>
</evidence>
<accession>A0A7Z7N173</accession>
<dbReference type="GO" id="GO:0016652">
    <property type="term" value="F:oxidoreductase activity, acting on NAD(P)H as acceptor"/>
    <property type="evidence" value="ECO:0007669"/>
    <property type="project" value="UniProtKB-UniRule"/>
</dbReference>
<keyword evidence="9" id="KW-1185">Reference proteome</keyword>
<proteinExistence type="inferred from homology"/>
<keyword evidence="3 6" id="KW-0560">Oxidoreductase</keyword>
<dbReference type="PANTHER" id="PTHR43741">
    <property type="entry name" value="FMN-DEPENDENT NADH-AZOREDUCTASE 1"/>
    <property type="match status" value="1"/>
</dbReference>
<dbReference type="InterPro" id="IPR003680">
    <property type="entry name" value="Flavodoxin_fold"/>
</dbReference>
<gene>
    <name evidence="6" type="primary">azoR</name>
    <name evidence="8" type="ORF">SAMN05446927_1357</name>
</gene>
<comment type="catalytic activity">
    <reaction evidence="5">
        <text>N,N-dimethyl-1,4-phenylenediamine + anthranilate + 2 NAD(+) = 2-(4-dimethylaminophenyl)diazenylbenzoate + 2 NADH + 2 H(+)</text>
        <dbReference type="Rhea" id="RHEA:55872"/>
        <dbReference type="ChEBI" id="CHEBI:15378"/>
        <dbReference type="ChEBI" id="CHEBI:15783"/>
        <dbReference type="ChEBI" id="CHEBI:16567"/>
        <dbReference type="ChEBI" id="CHEBI:57540"/>
        <dbReference type="ChEBI" id="CHEBI:57945"/>
        <dbReference type="ChEBI" id="CHEBI:71579"/>
        <dbReference type="EC" id="1.7.1.17"/>
    </reaction>
    <physiologicalReaction direction="right-to-left" evidence="5">
        <dbReference type="Rhea" id="RHEA:55874"/>
    </physiologicalReaction>
</comment>
<comment type="function">
    <text evidence="6">Also exhibits azoreductase activity. Catalyzes the reductive cleavage of the azo bond in aromatic azo compounds to the corresponding amines.</text>
</comment>
<dbReference type="SUPFAM" id="SSF52218">
    <property type="entry name" value="Flavoproteins"/>
    <property type="match status" value="1"/>
</dbReference>
<comment type="caution">
    <text evidence="8">The sequence shown here is derived from an EMBL/GenBank/DDBJ whole genome shotgun (WGS) entry which is preliminary data.</text>
</comment>
<comment type="caution">
    <text evidence="6">Lacks conserved residue(s) required for the propagation of feature annotation.</text>
</comment>